<dbReference type="GO" id="GO:0016757">
    <property type="term" value="F:glycosyltransferase activity"/>
    <property type="evidence" value="ECO:0007669"/>
    <property type="project" value="UniProtKB-KW"/>
</dbReference>
<feature type="transmembrane region" description="Helical" evidence="7">
    <location>
        <begin position="12"/>
        <end position="32"/>
    </location>
</feature>
<protein>
    <recommendedName>
        <fullName evidence="8">Glycosyltransferase 2-like domain-containing protein</fullName>
    </recommendedName>
</protein>
<dbReference type="PANTHER" id="PTHR43867:SF2">
    <property type="entry name" value="CELLULOSE SYNTHASE CATALYTIC SUBUNIT A [UDP-FORMING]"/>
    <property type="match status" value="1"/>
</dbReference>
<dbReference type="Gene3D" id="3.90.550.10">
    <property type="entry name" value="Spore Coat Polysaccharide Biosynthesis Protein SpsA, Chain A"/>
    <property type="match status" value="1"/>
</dbReference>
<dbReference type="KEGG" id="abri:DFR85_04450"/>
<dbReference type="InterPro" id="IPR001173">
    <property type="entry name" value="Glyco_trans_2-like"/>
</dbReference>
<reference evidence="9 10" key="1">
    <citation type="submission" date="2018-05" db="EMBL/GenBank/DDBJ databases">
        <title>Complete Genome Sequences of Extremely Thermoacidophilic, Metal-Mobilizing Type-Strain Members of the Archaeal Family Sulfolobaceae: Acidianus brierleyi DSM-1651T, Acidianus sulfidivorans DSM-18786T, Metallosphaera hakonensis DSM-7519T, and Metallosphaera prunae DSM-10039T.</title>
        <authorList>
            <person name="Counts J.A."/>
            <person name="Kelly R.M."/>
        </authorList>
    </citation>
    <scope>NUCLEOTIDE SEQUENCE [LARGE SCALE GENOMIC DNA]</scope>
    <source>
        <strain evidence="9 10">DSM 1651</strain>
    </source>
</reference>
<evidence type="ECO:0000256" key="6">
    <source>
        <dbReference type="ARBA" id="ARBA00023136"/>
    </source>
</evidence>
<name>A0A2U9ID91_9CREN</name>
<dbReference type="SUPFAM" id="SSF53448">
    <property type="entry name" value="Nucleotide-diphospho-sugar transferases"/>
    <property type="match status" value="1"/>
</dbReference>
<dbReference type="Pfam" id="PF13632">
    <property type="entry name" value="Glyco_trans_2_3"/>
    <property type="match status" value="1"/>
</dbReference>
<dbReference type="GO" id="GO:0016020">
    <property type="term" value="C:membrane"/>
    <property type="evidence" value="ECO:0007669"/>
    <property type="project" value="UniProtKB-SubCell"/>
</dbReference>
<keyword evidence="2" id="KW-0328">Glycosyltransferase</keyword>
<evidence type="ECO:0000256" key="7">
    <source>
        <dbReference type="SAM" id="Phobius"/>
    </source>
</evidence>
<sequence length="400" mass="46577">MTFIPEIDTIFVVILSVYLSFFASINLLMLSLGKRKDEEKIKDYNDKVAIIIPVKDDESILNSLPYYKNIDYKNYFVVIVDDSDSVEISRKISSECENWECIHIIRPKEERKGRKGAAINYALDKISNLNPKYVVIMDADHRPPRDFLKLGVTLIKEKKVDAVIGYQKHDLGDYGIFGHYYRISQASSIYTLIARHKLNLTPIFTGSVAIFDYKWLKERRFDETSITEDWELSLRGYIKGKFTTYVTDKLYAHCAIPKDIKWFINQQMRWAEGTISDLKKHLISILKDRKISIKYKIGLLYQGLLYSQALVILLSFILYFVFPFPQGLISVILTVLVAIDTISWIGLIIRGAQVEKMKINLQLIIFSFMMIYTMSIFYAYSTLRGLIFHKGRWIVTKRRS</sequence>
<keyword evidence="5 7" id="KW-1133">Transmembrane helix</keyword>
<keyword evidence="4 7" id="KW-0812">Transmembrane</keyword>
<evidence type="ECO:0000256" key="3">
    <source>
        <dbReference type="ARBA" id="ARBA00022679"/>
    </source>
</evidence>
<dbReference type="InterPro" id="IPR029044">
    <property type="entry name" value="Nucleotide-diphossugar_trans"/>
</dbReference>
<evidence type="ECO:0000259" key="8">
    <source>
        <dbReference type="Pfam" id="PF13632"/>
    </source>
</evidence>
<evidence type="ECO:0000256" key="1">
    <source>
        <dbReference type="ARBA" id="ARBA00004141"/>
    </source>
</evidence>
<feature type="transmembrane region" description="Helical" evidence="7">
    <location>
        <begin position="328"/>
        <end position="349"/>
    </location>
</feature>
<comment type="subcellular location">
    <subcellularLocation>
        <location evidence="1">Membrane</location>
        <topology evidence="1">Multi-pass membrane protein</topology>
    </subcellularLocation>
</comment>
<organism evidence="9 10">
    <name type="scientific">Acidianus brierleyi</name>
    <dbReference type="NCBI Taxonomy" id="41673"/>
    <lineage>
        <taxon>Archaea</taxon>
        <taxon>Thermoproteota</taxon>
        <taxon>Thermoprotei</taxon>
        <taxon>Sulfolobales</taxon>
        <taxon>Sulfolobaceae</taxon>
        <taxon>Acidianus</taxon>
    </lineage>
</organism>
<evidence type="ECO:0000256" key="4">
    <source>
        <dbReference type="ARBA" id="ARBA00022692"/>
    </source>
</evidence>
<dbReference type="EMBL" id="CP029289">
    <property type="protein sequence ID" value="AWR93982.1"/>
    <property type="molecule type" value="Genomic_DNA"/>
</dbReference>
<accession>A0A2U9ID91</accession>
<evidence type="ECO:0000256" key="5">
    <source>
        <dbReference type="ARBA" id="ARBA00022989"/>
    </source>
</evidence>
<feature type="domain" description="Glycosyltransferase 2-like" evidence="8">
    <location>
        <begin position="133"/>
        <end position="328"/>
    </location>
</feature>
<gene>
    <name evidence="9" type="ORF">DFR85_04450</name>
</gene>
<feature type="transmembrane region" description="Helical" evidence="7">
    <location>
        <begin position="299"/>
        <end position="322"/>
    </location>
</feature>
<keyword evidence="3" id="KW-0808">Transferase</keyword>
<proteinExistence type="predicted"/>
<dbReference type="PANTHER" id="PTHR43867">
    <property type="entry name" value="CELLULOSE SYNTHASE CATALYTIC SUBUNIT A [UDP-FORMING]"/>
    <property type="match status" value="1"/>
</dbReference>
<dbReference type="InterPro" id="IPR050321">
    <property type="entry name" value="Glycosyltr_2/OpgH_subfam"/>
</dbReference>
<keyword evidence="6 7" id="KW-0472">Membrane</keyword>
<keyword evidence="10" id="KW-1185">Reference proteome</keyword>
<evidence type="ECO:0000313" key="10">
    <source>
        <dbReference type="Proteomes" id="UP000248044"/>
    </source>
</evidence>
<evidence type="ECO:0000313" key="9">
    <source>
        <dbReference type="EMBL" id="AWR93982.1"/>
    </source>
</evidence>
<dbReference type="AlphaFoldDB" id="A0A2U9ID91"/>
<dbReference type="Proteomes" id="UP000248044">
    <property type="component" value="Chromosome"/>
</dbReference>
<feature type="transmembrane region" description="Helical" evidence="7">
    <location>
        <begin position="361"/>
        <end position="380"/>
    </location>
</feature>
<evidence type="ECO:0000256" key="2">
    <source>
        <dbReference type="ARBA" id="ARBA00022676"/>
    </source>
</evidence>